<evidence type="ECO:0000313" key="10">
    <source>
        <dbReference type="Proteomes" id="UP000094527"/>
    </source>
</evidence>
<comment type="subcellular location">
    <subcellularLocation>
        <location evidence="1 5 6">Nucleus</location>
    </subcellularLocation>
</comment>
<feature type="domain" description="Homeobox" evidence="8">
    <location>
        <begin position="7"/>
        <end position="67"/>
    </location>
</feature>
<dbReference type="AlphaFoldDB" id="A0A1D2MTI5"/>
<dbReference type="InterPro" id="IPR020479">
    <property type="entry name" value="HD_metazoa"/>
</dbReference>
<name>A0A1D2MTI5_ORCCI</name>
<proteinExistence type="predicted"/>
<evidence type="ECO:0000256" key="2">
    <source>
        <dbReference type="ARBA" id="ARBA00023125"/>
    </source>
</evidence>
<keyword evidence="3 5" id="KW-0371">Homeobox</keyword>
<evidence type="ECO:0000256" key="7">
    <source>
        <dbReference type="SAM" id="MobiDB-lite"/>
    </source>
</evidence>
<comment type="caution">
    <text evidence="9">The sequence shown here is derived from an EMBL/GenBank/DDBJ whole genome shotgun (WGS) entry which is preliminary data.</text>
</comment>
<gene>
    <name evidence="9" type="ORF">Ocin01_10472</name>
</gene>
<dbReference type="GO" id="GO:0005634">
    <property type="term" value="C:nucleus"/>
    <property type="evidence" value="ECO:0007669"/>
    <property type="project" value="UniProtKB-SubCell"/>
</dbReference>
<dbReference type="PROSITE" id="PS00027">
    <property type="entry name" value="HOMEOBOX_1"/>
    <property type="match status" value="1"/>
</dbReference>
<dbReference type="PANTHER" id="PTHR45664:SF12">
    <property type="entry name" value="PANCREAS_DUODENUM HOMEOBOX PROTEIN 1"/>
    <property type="match status" value="1"/>
</dbReference>
<dbReference type="FunFam" id="1.10.10.60:FF:000176">
    <property type="entry name" value="pancreas/duodenum homeobox protein 1"/>
    <property type="match status" value="1"/>
</dbReference>
<reference evidence="9 10" key="1">
    <citation type="journal article" date="2016" name="Genome Biol. Evol.">
        <title>Gene Family Evolution Reflects Adaptation to Soil Environmental Stressors in the Genome of the Collembolan Orchesella cincta.</title>
        <authorList>
            <person name="Faddeeva-Vakhrusheva A."/>
            <person name="Derks M.F."/>
            <person name="Anvar S.Y."/>
            <person name="Agamennone V."/>
            <person name="Suring W."/>
            <person name="Smit S."/>
            <person name="van Straalen N.M."/>
            <person name="Roelofs D."/>
        </authorList>
    </citation>
    <scope>NUCLEOTIDE SEQUENCE [LARGE SCALE GENOMIC DNA]</scope>
    <source>
        <tissue evidence="9">Mixed pool</tissue>
    </source>
</reference>
<feature type="DNA-binding region" description="Homeobox" evidence="5">
    <location>
        <begin position="9"/>
        <end position="68"/>
    </location>
</feature>
<dbReference type="InterPro" id="IPR009057">
    <property type="entry name" value="Homeodomain-like_sf"/>
</dbReference>
<dbReference type="InterPro" id="IPR017970">
    <property type="entry name" value="Homeobox_CS"/>
</dbReference>
<dbReference type="EMBL" id="LJIJ01000563">
    <property type="protein sequence ID" value="ODM96208.1"/>
    <property type="molecule type" value="Genomic_DNA"/>
</dbReference>
<keyword evidence="2 5" id="KW-0238">DNA-binding</keyword>
<evidence type="ECO:0000256" key="5">
    <source>
        <dbReference type="PROSITE-ProRule" id="PRU00108"/>
    </source>
</evidence>
<dbReference type="OrthoDB" id="6159439at2759"/>
<dbReference type="SUPFAM" id="SSF46689">
    <property type="entry name" value="Homeodomain-like"/>
    <property type="match status" value="1"/>
</dbReference>
<dbReference type="STRING" id="48709.A0A1D2MTI5"/>
<dbReference type="GO" id="GO:0000978">
    <property type="term" value="F:RNA polymerase II cis-regulatory region sequence-specific DNA binding"/>
    <property type="evidence" value="ECO:0007669"/>
    <property type="project" value="TreeGrafter"/>
</dbReference>
<keyword evidence="4 5" id="KW-0539">Nucleus</keyword>
<dbReference type="PROSITE" id="PS50071">
    <property type="entry name" value="HOMEOBOX_2"/>
    <property type="match status" value="1"/>
</dbReference>
<evidence type="ECO:0000256" key="1">
    <source>
        <dbReference type="ARBA" id="ARBA00004123"/>
    </source>
</evidence>
<dbReference type="SMART" id="SM00389">
    <property type="entry name" value="HOX"/>
    <property type="match status" value="1"/>
</dbReference>
<dbReference type="Proteomes" id="UP000094527">
    <property type="component" value="Unassembled WGS sequence"/>
</dbReference>
<evidence type="ECO:0000256" key="4">
    <source>
        <dbReference type="ARBA" id="ARBA00023242"/>
    </source>
</evidence>
<dbReference type="GO" id="GO:0048513">
    <property type="term" value="P:animal organ development"/>
    <property type="evidence" value="ECO:0007669"/>
    <property type="project" value="UniProtKB-ARBA"/>
</dbReference>
<feature type="region of interest" description="Disordered" evidence="7">
    <location>
        <begin position="64"/>
        <end position="100"/>
    </location>
</feature>
<evidence type="ECO:0000256" key="3">
    <source>
        <dbReference type="ARBA" id="ARBA00023155"/>
    </source>
</evidence>
<dbReference type="PRINTS" id="PR00024">
    <property type="entry name" value="HOMEOBOX"/>
</dbReference>
<dbReference type="Pfam" id="PF00046">
    <property type="entry name" value="Homeodomain"/>
    <property type="match status" value="1"/>
</dbReference>
<evidence type="ECO:0000313" key="9">
    <source>
        <dbReference type="EMBL" id="ODM96208.1"/>
    </source>
</evidence>
<keyword evidence="10" id="KW-1185">Reference proteome</keyword>
<dbReference type="InterPro" id="IPR001356">
    <property type="entry name" value="HD"/>
</dbReference>
<evidence type="ECO:0000256" key="6">
    <source>
        <dbReference type="RuleBase" id="RU000682"/>
    </source>
</evidence>
<accession>A0A1D2MTI5</accession>
<protein>
    <submittedName>
        <fullName evidence="9">Homeobox protein Hox-A3</fullName>
    </submittedName>
</protein>
<dbReference type="PANTHER" id="PTHR45664">
    <property type="entry name" value="PROTEIN ZERKNUELLT 1-RELATED"/>
    <property type="match status" value="1"/>
</dbReference>
<feature type="compositionally biased region" description="Low complexity" evidence="7">
    <location>
        <begin position="77"/>
        <end position="95"/>
    </location>
</feature>
<dbReference type="GO" id="GO:0045944">
    <property type="term" value="P:positive regulation of transcription by RNA polymerase II"/>
    <property type="evidence" value="ECO:0007669"/>
    <property type="project" value="UniProtKB-ARBA"/>
</dbReference>
<sequence length="419" mass="46468">MAHSTEHPTKRARTAYTSAQLVELEKEFHFNRYLCRPRRIEMAAMLNLTERQIKIWFQNRRMKYKKEQRGSTTPTKSGSVSPGDGSSPSRPSSSSHCDSGNGICGGSSSTASSTCAPLLSTSSASLPAPNESISHIMCGTSPPPPPAYKMAEENPSTIIKGYANNPHQQQFRKGRDSSGFYEDCSNEAEYGSLDTNRLNSKNLTSIPPTAFLHSSAQHETLNHPAEELHMKIPDFALPPHSQQQFYHGFSKSYSHLVPPPPSYYQSVADYGKFGPNDSSEGFNSSNGLLTSFPTYPDSLNVDHNLKQSIQFSPQYYSSPIADKQNNGSLSDYEVLNHIQNNTLGSVRQSQLFDLSSYSGGMYTLPNNTHDNLNKNLSFQNLWNPLRMQDCSGTVVSEVQMEDNHHVNEVNQETATLINL</sequence>
<organism evidence="9 10">
    <name type="scientific">Orchesella cincta</name>
    <name type="common">Springtail</name>
    <name type="synonym">Podura cincta</name>
    <dbReference type="NCBI Taxonomy" id="48709"/>
    <lineage>
        <taxon>Eukaryota</taxon>
        <taxon>Metazoa</taxon>
        <taxon>Ecdysozoa</taxon>
        <taxon>Arthropoda</taxon>
        <taxon>Hexapoda</taxon>
        <taxon>Collembola</taxon>
        <taxon>Entomobryomorpha</taxon>
        <taxon>Entomobryoidea</taxon>
        <taxon>Orchesellidae</taxon>
        <taxon>Orchesellinae</taxon>
        <taxon>Orchesella</taxon>
    </lineage>
</organism>
<dbReference type="CDD" id="cd00086">
    <property type="entry name" value="homeodomain"/>
    <property type="match status" value="1"/>
</dbReference>
<evidence type="ECO:0000259" key="8">
    <source>
        <dbReference type="PROSITE" id="PS50071"/>
    </source>
</evidence>
<dbReference type="GO" id="GO:0000981">
    <property type="term" value="F:DNA-binding transcription factor activity, RNA polymerase II-specific"/>
    <property type="evidence" value="ECO:0007669"/>
    <property type="project" value="InterPro"/>
</dbReference>
<dbReference type="Gene3D" id="1.10.10.60">
    <property type="entry name" value="Homeodomain-like"/>
    <property type="match status" value="1"/>
</dbReference>